<dbReference type="PANTHER" id="PTHR45904:SF2">
    <property type="entry name" value="TRNA (URACIL-5-)-METHYLTRANSFERASE HOMOLOG A"/>
    <property type="match status" value="1"/>
</dbReference>
<reference evidence="5" key="1">
    <citation type="submission" date="2017-02" db="UniProtKB">
        <authorList>
            <consortium name="WormBaseParasite"/>
        </authorList>
    </citation>
    <scope>IDENTIFICATION</scope>
</reference>
<evidence type="ECO:0000313" key="3">
    <source>
        <dbReference type="EMBL" id="VDK25713.1"/>
    </source>
</evidence>
<evidence type="ECO:0000256" key="1">
    <source>
        <dbReference type="SAM" id="MobiDB-lite"/>
    </source>
</evidence>
<dbReference type="InterPro" id="IPR045850">
    <property type="entry name" value="TRM2_met"/>
</dbReference>
<dbReference type="InterPro" id="IPR029063">
    <property type="entry name" value="SAM-dependent_MTases_sf"/>
</dbReference>
<dbReference type="Gene3D" id="3.40.50.150">
    <property type="entry name" value="Vaccinia Virus protein VP39"/>
    <property type="match status" value="1"/>
</dbReference>
<feature type="region of interest" description="Disordered" evidence="1">
    <location>
        <begin position="1"/>
        <end position="100"/>
    </location>
</feature>
<sequence>MDSSNGETNEKADKVASSNEAITDKKGDVHSKASDNEQSVDGDLSSSATTQPIESAPEDDKKRGCEEAHSDVCEEIAKKKAKIESDVEMSDKASKEGKPAVSSQATVLLDVCCGTGTIGLCLMSLLRKSNRLSNHHLVGIEMVPEAVEDAKVNAETNHFKENE</sequence>
<feature type="compositionally biased region" description="Polar residues" evidence="1">
    <location>
        <begin position="36"/>
        <end position="53"/>
    </location>
</feature>
<dbReference type="WBParaSite" id="ASIM_0000575501-mRNA-1">
    <property type="protein sequence ID" value="ASIM_0000575501-mRNA-1"/>
    <property type="gene ID" value="ASIM_0000575501"/>
</dbReference>
<keyword evidence="4" id="KW-1185">Reference proteome</keyword>
<reference evidence="3 4" key="2">
    <citation type="submission" date="2018-11" db="EMBL/GenBank/DDBJ databases">
        <authorList>
            <consortium name="Pathogen Informatics"/>
        </authorList>
    </citation>
    <scope>NUCLEOTIDE SEQUENCE [LARGE SCALE GENOMIC DNA]</scope>
</reference>
<accession>A0A0M3JDR5</accession>
<dbReference type="GO" id="GO:0003723">
    <property type="term" value="F:RNA binding"/>
    <property type="evidence" value="ECO:0007669"/>
    <property type="project" value="TreeGrafter"/>
</dbReference>
<dbReference type="SUPFAM" id="SSF53335">
    <property type="entry name" value="S-adenosyl-L-methionine-dependent methyltransferases"/>
    <property type="match status" value="1"/>
</dbReference>
<evidence type="ECO:0000259" key="2">
    <source>
        <dbReference type="Pfam" id="PF13847"/>
    </source>
</evidence>
<dbReference type="OrthoDB" id="417550at2759"/>
<dbReference type="AlphaFoldDB" id="A0A0M3JDR5"/>
<gene>
    <name evidence="3" type="ORF">ASIM_LOCUS5548</name>
</gene>
<dbReference type="Proteomes" id="UP000267096">
    <property type="component" value="Unassembled WGS sequence"/>
</dbReference>
<evidence type="ECO:0000313" key="5">
    <source>
        <dbReference type="WBParaSite" id="ASIM_0000575501-mRNA-1"/>
    </source>
</evidence>
<proteinExistence type="predicted"/>
<feature type="compositionally biased region" description="Basic and acidic residues" evidence="1">
    <location>
        <begin position="58"/>
        <end position="98"/>
    </location>
</feature>
<feature type="domain" description="Methyltransferase" evidence="2">
    <location>
        <begin position="104"/>
        <end position="160"/>
    </location>
</feature>
<dbReference type="EMBL" id="UYRR01010981">
    <property type="protein sequence ID" value="VDK25713.1"/>
    <property type="molecule type" value="Genomic_DNA"/>
</dbReference>
<protein>
    <submittedName>
        <fullName evidence="5">Methyltranfer_dom domain-containing protein</fullName>
    </submittedName>
</protein>
<dbReference type="InterPro" id="IPR025714">
    <property type="entry name" value="Methyltranfer_dom"/>
</dbReference>
<name>A0A0M3JDR5_ANISI</name>
<feature type="compositionally biased region" description="Basic and acidic residues" evidence="1">
    <location>
        <begin position="22"/>
        <end position="35"/>
    </location>
</feature>
<organism evidence="5">
    <name type="scientific">Anisakis simplex</name>
    <name type="common">Herring worm</name>
    <dbReference type="NCBI Taxonomy" id="6269"/>
    <lineage>
        <taxon>Eukaryota</taxon>
        <taxon>Metazoa</taxon>
        <taxon>Ecdysozoa</taxon>
        <taxon>Nematoda</taxon>
        <taxon>Chromadorea</taxon>
        <taxon>Rhabditida</taxon>
        <taxon>Spirurina</taxon>
        <taxon>Ascaridomorpha</taxon>
        <taxon>Ascaridoidea</taxon>
        <taxon>Anisakidae</taxon>
        <taxon>Anisakis</taxon>
        <taxon>Anisakis simplex complex</taxon>
    </lineage>
</organism>
<dbReference type="PANTHER" id="PTHR45904">
    <property type="entry name" value="TRNA (URACIL-5-)-METHYLTRANSFERASE"/>
    <property type="match status" value="1"/>
</dbReference>
<evidence type="ECO:0000313" key="4">
    <source>
        <dbReference type="Proteomes" id="UP000267096"/>
    </source>
</evidence>
<dbReference type="Pfam" id="PF13847">
    <property type="entry name" value="Methyltransf_31"/>
    <property type="match status" value="1"/>
</dbReference>